<gene>
    <name evidence="3" type="ORF">ABW18_07530</name>
</gene>
<keyword evidence="1" id="KW-0479">Metal-binding</keyword>
<dbReference type="Proteomes" id="UP000037247">
    <property type="component" value="Unassembled WGS sequence"/>
</dbReference>
<dbReference type="SUPFAM" id="SSF53800">
    <property type="entry name" value="Chelatase"/>
    <property type="match status" value="1"/>
</dbReference>
<dbReference type="CDD" id="cd03416">
    <property type="entry name" value="CbiX_SirB_N"/>
    <property type="match status" value="1"/>
</dbReference>
<evidence type="ECO:0000313" key="3">
    <source>
        <dbReference type="EMBL" id="KNA92015.1"/>
    </source>
</evidence>
<keyword evidence="2" id="KW-0456">Lyase</keyword>
<dbReference type="InterPro" id="IPR002762">
    <property type="entry name" value="CbiX-like"/>
</dbReference>
<dbReference type="InterPro" id="IPR050963">
    <property type="entry name" value="Sirohydro_Cobaltochel/CbiX"/>
</dbReference>
<organism evidence="3 4">
    <name type="scientific">Gordonia jacobaea</name>
    <dbReference type="NCBI Taxonomy" id="122202"/>
    <lineage>
        <taxon>Bacteria</taxon>
        <taxon>Bacillati</taxon>
        <taxon>Actinomycetota</taxon>
        <taxon>Actinomycetes</taxon>
        <taxon>Mycobacteriales</taxon>
        <taxon>Gordoniaceae</taxon>
        <taxon>Gordonia</taxon>
    </lineage>
</organism>
<dbReference type="RefSeq" id="WP_049698349.1">
    <property type="nucleotide sequence ID" value="NZ_JAQDQF010000005.1"/>
</dbReference>
<dbReference type="PANTHER" id="PTHR33542">
    <property type="entry name" value="SIROHYDROCHLORIN FERROCHELATASE, CHLOROPLASTIC"/>
    <property type="match status" value="1"/>
</dbReference>
<keyword evidence="4" id="KW-1185">Reference proteome</keyword>
<evidence type="ECO:0000313" key="4">
    <source>
        <dbReference type="Proteomes" id="UP000037247"/>
    </source>
</evidence>
<protein>
    <submittedName>
        <fullName evidence="3">Cobalamin biosynthesis protein CbiX</fullName>
    </submittedName>
</protein>
<reference evidence="3 4" key="1">
    <citation type="submission" date="2015-05" db="EMBL/GenBank/DDBJ databases">
        <title>Draft genome sequence of the bacterium Gordonia jacobaea a new member of the Gordonia genus.</title>
        <authorList>
            <person name="Jimenez-Galisteo G."/>
            <person name="Dominguez A."/>
            <person name="Munoz E."/>
            <person name="Vinas M."/>
        </authorList>
    </citation>
    <scope>NUCLEOTIDE SEQUENCE [LARGE SCALE GENOMIC DNA]</scope>
    <source>
        <strain evidence="4">mv1</strain>
    </source>
</reference>
<dbReference type="Pfam" id="PF01903">
    <property type="entry name" value="CbiX"/>
    <property type="match status" value="2"/>
</dbReference>
<name>A0ABR5IEM0_9ACTN</name>
<dbReference type="EMBL" id="LDTZ01000015">
    <property type="protein sequence ID" value="KNA92015.1"/>
    <property type="molecule type" value="Genomic_DNA"/>
</dbReference>
<proteinExistence type="predicted"/>
<comment type="caution">
    <text evidence="3">The sequence shown here is derived from an EMBL/GenBank/DDBJ whole genome shotgun (WGS) entry which is preliminary data.</text>
</comment>
<evidence type="ECO:0000256" key="2">
    <source>
        <dbReference type="ARBA" id="ARBA00023239"/>
    </source>
</evidence>
<evidence type="ECO:0000256" key="1">
    <source>
        <dbReference type="ARBA" id="ARBA00022723"/>
    </source>
</evidence>
<dbReference type="PANTHER" id="PTHR33542:SF5">
    <property type="entry name" value="FERROCHELATASE CHE1"/>
    <property type="match status" value="1"/>
</dbReference>
<accession>A0ABR5IEM0</accession>
<dbReference type="Gene3D" id="3.40.50.1400">
    <property type="match status" value="2"/>
</dbReference>
<sequence>MTPTLLLVAHGSRDPRFGDTARRVRSVVARRLPCVDVRLGFLDLDTPSVAAQLAALRGECVVVPLLLAPGYHSEVDLPALVAEHRRASVTTTQVVGSYRLTDALADRLDEAGAQPGDGIVVTAVGSTNPTAAHVVRRRAIELSTRLHRPVDVVFATKLGTEDIMLRNAIRRLRTAGAERIALSPYFLSAGLLTERVETALDRLVSDAVVAGPIGTHPVLVDAVVDSYRRACADAAVDMDSAAS</sequence>